<keyword evidence="1" id="KW-0227">DNA damage</keyword>
<feature type="compositionally biased region" description="Low complexity" evidence="2">
    <location>
        <begin position="523"/>
        <end position="541"/>
    </location>
</feature>
<name>A0A0F2M699_SPOSC</name>
<evidence type="ECO:0000256" key="2">
    <source>
        <dbReference type="SAM" id="MobiDB-lite"/>
    </source>
</evidence>
<gene>
    <name evidence="4" type="ORF">SPSK_08341</name>
</gene>
<evidence type="ECO:0000313" key="4">
    <source>
        <dbReference type="EMBL" id="KJR85218.1"/>
    </source>
</evidence>
<dbReference type="RefSeq" id="XP_016587894.1">
    <property type="nucleotide sequence ID" value="XM_016734941.1"/>
</dbReference>
<protein>
    <recommendedName>
        <fullName evidence="1">MMS19 nucleotide excision repair protein</fullName>
    </recommendedName>
</protein>
<dbReference type="Pfam" id="PF14500">
    <property type="entry name" value="MMS19_N"/>
    <property type="match status" value="1"/>
</dbReference>
<comment type="similarity">
    <text evidence="1">Belongs to the MET18/MMS19 family.</text>
</comment>
<dbReference type="SUPFAM" id="SSF48371">
    <property type="entry name" value="ARM repeat"/>
    <property type="match status" value="1"/>
</dbReference>
<dbReference type="InterPro" id="IPR016024">
    <property type="entry name" value="ARM-type_fold"/>
</dbReference>
<feature type="domain" description="MMS19 N-terminal" evidence="3">
    <location>
        <begin position="61"/>
        <end position="325"/>
    </location>
</feature>
<dbReference type="PANTHER" id="PTHR12891">
    <property type="entry name" value="DNA REPAIR/TRANSCRIPTION PROTEIN MET18/MMS19"/>
    <property type="match status" value="1"/>
</dbReference>
<feature type="region of interest" description="Disordered" evidence="2">
    <location>
        <begin position="1174"/>
        <end position="1193"/>
    </location>
</feature>
<comment type="caution">
    <text evidence="4">The sequence shown here is derived from an EMBL/GenBank/DDBJ whole genome shotgun (WGS) entry which is preliminary data.</text>
</comment>
<dbReference type="GO" id="GO:0005634">
    <property type="term" value="C:nucleus"/>
    <property type="evidence" value="ECO:0007669"/>
    <property type="project" value="UniProtKB-SubCell"/>
</dbReference>
<sequence>MADFASLATSYVLADAEDEQQRLAGQAAEAIKSAPRKSAAVLGWAQSINQWMPNGDNDADSDVIVRAKALGFLASTLEVLDKDVLRVEQVEHLIAFFGALFAIDRKAGVLDASTALRCLCTMTQFRPPMANAVLSHLNKLGEDFRLQVPATRRAVYDLIALLVRNDAALKSLSETNAASGQFLIDLLQLCRHERDPDNLLRWFAILRHVLDHYGPPALAPNVVEEVFKVASDYFPISMRSSATAAGTTVDDLKTALRGVFAASSLASTPVFDFLLQKMDQGDALTVSVKVDILSTIHACIAAFPNPAQTVVPHTSRIWNSLKYEVRHGDVPETIDGTLQVIQAISTRLCRGRSSVGGKAPAEDAAFLKDFVDLVLADCISDLSNSTFTTPAGRLLTSAMLGGLGAYNLMISSVIGTVKKDLQQAQAANHTRDLVGVLNLVLRTRHALVVAADAEAPTTAASPTATETEFHTHDDALLGLLESVYLRLWNNTLKDTAAEPTSQDPVVLTEVIRGLAALIAQRGPRPSSPSSSSTPSSSATASRPLLCTHTQCERIFEALAPRILVPYSSASQSGAADEGLSQTEFLTIAHEAMTALQTATAVYPEGFTFLVERTVSSIAGSPSGPIASYSLIALSSSAESLSSLRDTLSRVAYIGCSTIPSAAEGLERSGKALFHFLTLTQALFTTLERLLDAKASFQATNAVLSGVYGAALNLRDAFSKRGVGPEKAKQPPIASSAGQTTQSTTETETLQKQFQAYVNEATSIVRRLYLRATAVGTDQRLSLSTDFEHSVASSLTLDDQDEYLHQLAAFATFVVRDLSEEQQKEAKLHEAAFTLFQSDCKGQHSFFHEAQGARADVLSLGILKGLWPSTIASLVSHSEKMEREKSRMRDNQLIKTQADLNISPLNLLDDFDSLDSLPPRTRLVRNTIATVVTNKYSAAASVGASKVQYPGNHAAWQATVDAIKAKLDGSASLTPHRFARLVALAAGAFARLDKDSKALAKLLAFAPARYAEEASNGNDTKAAQQMARILGGLLVSDRTLSTDDHAVVKSIYKQWVYGQTVKALLPLAFPPRKAAVETDEAAVAARRASTVHTIAIMALVRGMPFSVYEDDVATSSGSESLVRVLVAAATTLVPQWGDVAVALRVLSSIVTANRADAVRSHLKTVVDASIRVFSSAGPASSTSSSASAPPPTPASRKEALLLVTQLPAHYEEGLLLPYEPRLARALAAACGDRVREIREVAQKARESWAKVAV</sequence>
<reference evidence="4 5" key="1">
    <citation type="journal article" date="2014" name="BMC Genomics">
        <title>Comparative genomics of the major fungal agents of human and animal Sporotrichosis: Sporothrix schenckii and Sporothrix brasiliensis.</title>
        <authorList>
            <person name="Teixeira M.M."/>
            <person name="de Almeida L.G."/>
            <person name="Kubitschek-Barreira P."/>
            <person name="Alves F.L."/>
            <person name="Kioshima E.S."/>
            <person name="Abadio A.K."/>
            <person name="Fernandes L."/>
            <person name="Derengowski L.S."/>
            <person name="Ferreira K.S."/>
            <person name="Souza R.C."/>
            <person name="Ruiz J.C."/>
            <person name="de Andrade N.C."/>
            <person name="Paes H.C."/>
            <person name="Nicola A.M."/>
            <person name="Albuquerque P."/>
            <person name="Gerber A.L."/>
            <person name="Martins V.P."/>
            <person name="Peconick L.D."/>
            <person name="Neto A.V."/>
            <person name="Chaucanez C.B."/>
            <person name="Silva P.A."/>
            <person name="Cunha O.L."/>
            <person name="de Oliveira F.F."/>
            <person name="dos Santos T.C."/>
            <person name="Barros A.L."/>
            <person name="Soares M.A."/>
            <person name="de Oliveira L.M."/>
            <person name="Marini M.M."/>
            <person name="Villalobos-Duno H."/>
            <person name="Cunha M.M."/>
            <person name="de Hoog S."/>
            <person name="da Silveira J.F."/>
            <person name="Henrissat B."/>
            <person name="Nino-Vega G.A."/>
            <person name="Cisalpino P.S."/>
            <person name="Mora-Montes H.M."/>
            <person name="Almeida S.R."/>
            <person name="Stajich J.E."/>
            <person name="Lopes-Bezerra L.M."/>
            <person name="Vasconcelos A.T."/>
            <person name="Felipe M.S."/>
        </authorList>
    </citation>
    <scope>NUCLEOTIDE SEQUENCE [LARGE SCALE GENOMIC DNA]</scope>
    <source>
        <strain evidence="4 5">1099-18</strain>
    </source>
</reference>
<dbReference type="GO" id="GO:0051604">
    <property type="term" value="P:protein maturation"/>
    <property type="evidence" value="ECO:0007669"/>
    <property type="project" value="UniProtKB-UniRule"/>
</dbReference>
<evidence type="ECO:0000313" key="5">
    <source>
        <dbReference type="Proteomes" id="UP000033710"/>
    </source>
</evidence>
<dbReference type="KEGG" id="ssck:SPSK_08341"/>
<dbReference type="VEuPathDB" id="FungiDB:SPSK_08341"/>
<comment type="function">
    <text evidence="1">Key component of the cytosolic iron-sulfur protein assembly (CIA) complex, a multiprotein complex that mediates the incorporation of iron-sulfur cluster into apoproteins specifically involved in DNA metabolism and genomic integrity. In the CIA complex, MMS19 acts as an adapter between early-acting CIA components and a subset of cellular target iron-sulfur proteins.</text>
</comment>
<proteinExistence type="inferred from homology"/>
<dbReference type="GeneID" id="27670218"/>
<keyword evidence="1" id="KW-0539">Nucleus</keyword>
<dbReference type="InterPro" id="IPR039920">
    <property type="entry name" value="MMS19"/>
</dbReference>
<dbReference type="InterPro" id="IPR029240">
    <property type="entry name" value="MMS19_N"/>
</dbReference>
<feature type="region of interest" description="Disordered" evidence="2">
    <location>
        <begin position="519"/>
        <end position="541"/>
    </location>
</feature>
<feature type="region of interest" description="Disordered" evidence="2">
    <location>
        <begin position="721"/>
        <end position="745"/>
    </location>
</feature>
<comment type="subcellular location">
    <subcellularLocation>
        <location evidence="1">Nucleus</location>
    </subcellularLocation>
</comment>
<dbReference type="PANTHER" id="PTHR12891:SF0">
    <property type="entry name" value="MMS19 NUCLEOTIDE EXCISION REPAIR PROTEIN HOMOLOG"/>
    <property type="match status" value="1"/>
</dbReference>
<evidence type="ECO:0000259" key="3">
    <source>
        <dbReference type="Pfam" id="PF14500"/>
    </source>
</evidence>
<dbReference type="AlphaFoldDB" id="A0A0F2M699"/>
<dbReference type="GO" id="GO:0006281">
    <property type="term" value="P:DNA repair"/>
    <property type="evidence" value="ECO:0007669"/>
    <property type="project" value="UniProtKB-UniRule"/>
</dbReference>
<reference evidence="4 5" key="2">
    <citation type="journal article" date="2015" name="Eukaryot. Cell">
        <title>Asexual propagation of a virulent clone complex in a human and feline outbreak of sporotrichosis.</title>
        <authorList>
            <person name="Teixeira Mde M."/>
            <person name="Rodrigues A.M."/>
            <person name="Tsui C.K."/>
            <person name="de Almeida L.G."/>
            <person name="Van Diepeningen A.D."/>
            <person name="van den Ende B.G."/>
            <person name="Fernandes G.F."/>
            <person name="Kano R."/>
            <person name="Hamelin R.C."/>
            <person name="Lopes-Bezerra L.M."/>
            <person name="Vasconcelos A.T."/>
            <person name="de Hoog S."/>
            <person name="de Camargo Z.P."/>
            <person name="Felipe M.S."/>
        </authorList>
    </citation>
    <scope>NUCLEOTIDE SEQUENCE [LARGE SCALE GENOMIC DNA]</scope>
    <source>
        <strain evidence="4 5">1099-18</strain>
    </source>
</reference>
<dbReference type="GO" id="GO:0016226">
    <property type="term" value="P:iron-sulfur cluster assembly"/>
    <property type="evidence" value="ECO:0007669"/>
    <property type="project" value="UniProtKB-UniRule"/>
</dbReference>
<feature type="compositionally biased region" description="Low complexity" evidence="2">
    <location>
        <begin position="1174"/>
        <end position="1186"/>
    </location>
</feature>
<dbReference type="EMBL" id="AXCR01000007">
    <property type="protein sequence ID" value="KJR85218.1"/>
    <property type="molecule type" value="Genomic_DNA"/>
</dbReference>
<dbReference type="Proteomes" id="UP000033710">
    <property type="component" value="Unassembled WGS sequence"/>
</dbReference>
<dbReference type="OrthoDB" id="342900at2759"/>
<dbReference type="GO" id="GO:0097361">
    <property type="term" value="C:cytosolic [4Fe-4S] assembly targeting complex"/>
    <property type="evidence" value="ECO:0007669"/>
    <property type="project" value="UniProtKB-UniRule"/>
</dbReference>
<organism evidence="4 5">
    <name type="scientific">Sporothrix schenckii 1099-18</name>
    <dbReference type="NCBI Taxonomy" id="1397361"/>
    <lineage>
        <taxon>Eukaryota</taxon>
        <taxon>Fungi</taxon>
        <taxon>Dikarya</taxon>
        <taxon>Ascomycota</taxon>
        <taxon>Pezizomycotina</taxon>
        <taxon>Sordariomycetes</taxon>
        <taxon>Sordariomycetidae</taxon>
        <taxon>Ophiostomatales</taxon>
        <taxon>Ophiostomataceae</taxon>
        <taxon>Sporothrix</taxon>
    </lineage>
</organism>
<keyword evidence="1" id="KW-0234">DNA repair</keyword>
<evidence type="ECO:0000256" key="1">
    <source>
        <dbReference type="RuleBase" id="RU367072"/>
    </source>
</evidence>
<accession>A0A0F2M699</accession>